<proteinExistence type="predicted"/>
<evidence type="ECO:0000313" key="4">
    <source>
        <dbReference type="Proteomes" id="UP000824165"/>
    </source>
</evidence>
<dbReference type="InterPro" id="IPR051923">
    <property type="entry name" value="Glycosyl_Hydrolase_39"/>
</dbReference>
<dbReference type="PANTHER" id="PTHR12631">
    <property type="entry name" value="ALPHA-L-IDURONIDASE"/>
    <property type="match status" value="1"/>
</dbReference>
<evidence type="ECO:0000259" key="2">
    <source>
        <dbReference type="Pfam" id="PF06452"/>
    </source>
</evidence>
<sequence length="1073" mass="118370">MLKFIRTCVSVLLAAASAVPGTLAVYAAGDGGSDMPENTAYYDFSSSGGQHLVTAAMGDGSSPNIVTRGGREGWEISNANDTTESATINCGVDRAFAYGVSDGSTFEIEIDYYDADRAVFSLVYSAQDRSDRFAGSVMTDGVGTKDTVNDIGQWKTAVFRLQDAKFDDSLDSADFKISANILNSNHGISSSTPNGYGSYYSSYYPDTYGRVSTLDPIVIGAVRIKKLDTKNPFDIKVTTDSTSNTLFDEESAKFNYNMQNKTAQDFSLNAEYTVTDQDGREVLTKTDTVSIAANETKEFSVDLGQVPYGLFTLTSSFTADGVENQTKTEFSHSREAKVLNERVGTNVHFEGSDSYKNDENKIMELVKKAGIASVRDSMRWADIETVKGKYEIPEMTRRGMDLAEELGIEYFPIITGDNPNIYGEASQPPKDEATFEAYSKFAEFVAKEFSGIATAAETWNEYNIHYPQHTAEEMTSMIKATYDGVKAANPDMKVIGIDDAGLSLSDMRKLFEAGALNYMDGISYHPYYHSRGPETSGVFSNGLAVQNLLAEFGKPETEIWITENGWPTWLGNPISETDQAVYHVTTILENAAWQIFDRYYFYEFANSGIQPEYMESFFGMTKSVYDEVPYAARPSYVGVCNVNYQLGNTEFKDALGGLSMTANEFVYRFTRQNGDGKGSEMIAIWTRGDYTELGLNLGCDSVTMYDFYGNESTLYGIGGKYSIAATDVPVYLVGDFSSFEECTPPIKTSSVKLGGATEDTVEQTVTMQQSEGAYIVPEGSSYFDCPEKTEFADGSALFVVNTPKERFFNKCAQYRIEKDGKIYYHGNLKIESVETVTVNVDHRVSGADVNRWNLTVDITNNRNSTSVSGRIKFNEPQELVGQMPTIYVNDLEPQETRSYTMFMPEVVTKEMRDFSMDTILDTGETFNITNKMFFTVVPYAGDVRPVIDGVVSPGEYSNDTWLSIKGGEHGENVMILESGTSWKGDSDLSGKATMKYDDDNLYMFIEVTDNTFKNDNSDSMSWNGDSIQLGIAGEGVASGGNYCELTIALTPNGPEIYRNLSNNSKTVGAVDTM</sequence>
<evidence type="ECO:0000313" key="3">
    <source>
        <dbReference type="EMBL" id="HIT84862.1"/>
    </source>
</evidence>
<dbReference type="SUPFAM" id="SSF51445">
    <property type="entry name" value="(Trans)glycosidases"/>
    <property type="match status" value="1"/>
</dbReference>
<feature type="chain" id="PRO_5038491726" description="Carbohydrate-binding domain-containing protein" evidence="1">
    <location>
        <begin position="28"/>
        <end position="1073"/>
    </location>
</feature>
<reference evidence="3" key="1">
    <citation type="submission" date="2020-10" db="EMBL/GenBank/DDBJ databases">
        <authorList>
            <person name="Gilroy R."/>
        </authorList>
    </citation>
    <scope>NUCLEOTIDE SEQUENCE</scope>
    <source>
        <strain evidence="3">CHK181-108</strain>
    </source>
</reference>
<dbReference type="GO" id="GO:0016052">
    <property type="term" value="P:carbohydrate catabolic process"/>
    <property type="evidence" value="ECO:0007669"/>
    <property type="project" value="InterPro"/>
</dbReference>
<comment type="caution">
    <text evidence="3">The sequence shown here is derived from an EMBL/GenBank/DDBJ whole genome shotgun (WGS) entry which is preliminary data.</text>
</comment>
<keyword evidence="1" id="KW-0732">Signal</keyword>
<protein>
    <recommendedName>
        <fullName evidence="2">Carbohydrate-binding domain-containing protein</fullName>
    </recommendedName>
</protein>
<feature type="signal peptide" evidence="1">
    <location>
        <begin position="1"/>
        <end position="27"/>
    </location>
</feature>
<reference evidence="3" key="2">
    <citation type="journal article" date="2021" name="PeerJ">
        <title>Extensive microbial diversity within the chicken gut microbiome revealed by metagenomics and culture.</title>
        <authorList>
            <person name="Gilroy R."/>
            <person name="Ravi A."/>
            <person name="Getino M."/>
            <person name="Pursley I."/>
            <person name="Horton D.L."/>
            <person name="Alikhan N.F."/>
            <person name="Baker D."/>
            <person name="Gharbi K."/>
            <person name="Hall N."/>
            <person name="Watson M."/>
            <person name="Adriaenssens E.M."/>
            <person name="Foster-Nyarko E."/>
            <person name="Jarju S."/>
            <person name="Secka A."/>
            <person name="Antonio M."/>
            <person name="Oren A."/>
            <person name="Chaudhuri R.R."/>
            <person name="La Ragione R."/>
            <person name="Hildebrand F."/>
            <person name="Pallen M.J."/>
        </authorList>
    </citation>
    <scope>NUCLEOTIDE SEQUENCE</scope>
    <source>
        <strain evidence="3">CHK181-108</strain>
    </source>
</reference>
<dbReference type="Gene3D" id="2.60.40.1190">
    <property type="match status" value="1"/>
</dbReference>
<dbReference type="GO" id="GO:0030246">
    <property type="term" value="F:carbohydrate binding"/>
    <property type="evidence" value="ECO:0007669"/>
    <property type="project" value="InterPro"/>
</dbReference>
<feature type="non-terminal residue" evidence="3">
    <location>
        <position position="1073"/>
    </location>
</feature>
<feature type="domain" description="Carbohydrate-binding" evidence="2">
    <location>
        <begin position="977"/>
        <end position="1028"/>
    </location>
</feature>
<gene>
    <name evidence="3" type="ORF">IAA60_03025</name>
</gene>
<dbReference type="AlphaFoldDB" id="A0A9D1H1I9"/>
<dbReference type="GO" id="GO:0004553">
    <property type="term" value="F:hydrolase activity, hydrolyzing O-glycosyl compounds"/>
    <property type="evidence" value="ECO:0007669"/>
    <property type="project" value="InterPro"/>
</dbReference>
<name>A0A9D1H1I9_9FIRM</name>
<dbReference type="PANTHER" id="PTHR12631:SF10">
    <property type="entry name" value="BETA-XYLOSIDASE-LIKE PROTEIN-RELATED"/>
    <property type="match status" value="1"/>
</dbReference>
<dbReference type="Pfam" id="PF06452">
    <property type="entry name" value="CBM9_1"/>
    <property type="match status" value="1"/>
</dbReference>
<organism evidence="3 4">
    <name type="scientific">Candidatus Ornithomonoglobus intestinigallinarum</name>
    <dbReference type="NCBI Taxonomy" id="2840894"/>
    <lineage>
        <taxon>Bacteria</taxon>
        <taxon>Bacillati</taxon>
        <taxon>Bacillota</taxon>
        <taxon>Clostridia</taxon>
        <taxon>Candidatus Ornithomonoglobus</taxon>
    </lineage>
</organism>
<dbReference type="EMBL" id="DVLU01000027">
    <property type="protein sequence ID" value="HIT84862.1"/>
    <property type="molecule type" value="Genomic_DNA"/>
</dbReference>
<dbReference type="InterPro" id="IPR010502">
    <property type="entry name" value="Carb-bd_dom_fam9"/>
</dbReference>
<dbReference type="SUPFAM" id="SSF49344">
    <property type="entry name" value="CBD9-like"/>
    <property type="match status" value="1"/>
</dbReference>
<evidence type="ECO:0000256" key="1">
    <source>
        <dbReference type="SAM" id="SignalP"/>
    </source>
</evidence>
<accession>A0A9D1H1I9</accession>
<dbReference type="Gene3D" id="3.20.20.80">
    <property type="entry name" value="Glycosidases"/>
    <property type="match status" value="1"/>
</dbReference>
<dbReference type="InterPro" id="IPR017853">
    <property type="entry name" value="GH"/>
</dbReference>
<dbReference type="Proteomes" id="UP000824165">
    <property type="component" value="Unassembled WGS sequence"/>
</dbReference>